<proteinExistence type="predicted"/>
<organism evidence="2 3">
    <name type="scientific">Candidatus Danuiimicrobium aquiferis</name>
    <dbReference type="NCBI Taxonomy" id="1801832"/>
    <lineage>
        <taxon>Bacteria</taxon>
        <taxon>Pseudomonadati</taxon>
        <taxon>Candidatus Omnitrophota</taxon>
        <taxon>Candidatus Danuiimicrobium</taxon>
    </lineage>
</organism>
<protein>
    <submittedName>
        <fullName evidence="2">Uncharacterized protein</fullName>
    </submittedName>
</protein>
<evidence type="ECO:0000313" key="3">
    <source>
        <dbReference type="Proteomes" id="UP000178187"/>
    </source>
</evidence>
<feature type="transmembrane region" description="Helical" evidence="1">
    <location>
        <begin position="84"/>
        <end position="101"/>
    </location>
</feature>
<feature type="transmembrane region" description="Helical" evidence="1">
    <location>
        <begin position="59"/>
        <end position="78"/>
    </location>
</feature>
<reference evidence="2 3" key="1">
    <citation type="journal article" date="2016" name="Nat. Commun.">
        <title>Thousands of microbial genomes shed light on interconnected biogeochemical processes in an aquifer system.</title>
        <authorList>
            <person name="Anantharaman K."/>
            <person name="Brown C.T."/>
            <person name="Hug L.A."/>
            <person name="Sharon I."/>
            <person name="Castelle C.J."/>
            <person name="Probst A.J."/>
            <person name="Thomas B.C."/>
            <person name="Singh A."/>
            <person name="Wilkins M.J."/>
            <person name="Karaoz U."/>
            <person name="Brodie E.L."/>
            <person name="Williams K.H."/>
            <person name="Hubbard S.S."/>
            <person name="Banfield J.F."/>
        </authorList>
    </citation>
    <scope>NUCLEOTIDE SEQUENCE [LARGE SCALE GENOMIC DNA]</scope>
</reference>
<keyword evidence="1" id="KW-0472">Membrane</keyword>
<dbReference type="Proteomes" id="UP000178187">
    <property type="component" value="Unassembled WGS sequence"/>
</dbReference>
<name>A0A1G1KWB8_9BACT</name>
<accession>A0A1G1KWB8</accession>
<sequence length="119" mass="13243">MQGQRMRKGAIIGIGVAFLLIISQPFHPTTGLIPEMVTFITTVPIWIASLAFPSLPPLAEAAMIMMYLLLVGALIGATFDIKPIWGWFLMITLVIHHYMIYEQIGRGMGEIVVGILHYF</sequence>
<feature type="transmembrane region" description="Helical" evidence="1">
    <location>
        <begin position="9"/>
        <end position="26"/>
    </location>
</feature>
<feature type="transmembrane region" description="Helical" evidence="1">
    <location>
        <begin position="32"/>
        <end position="52"/>
    </location>
</feature>
<keyword evidence="1" id="KW-0812">Transmembrane</keyword>
<gene>
    <name evidence="2" type="ORF">A3G33_08670</name>
</gene>
<keyword evidence="1" id="KW-1133">Transmembrane helix</keyword>
<evidence type="ECO:0000313" key="2">
    <source>
        <dbReference type="EMBL" id="OGW97238.1"/>
    </source>
</evidence>
<evidence type="ECO:0000256" key="1">
    <source>
        <dbReference type="SAM" id="Phobius"/>
    </source>
</evidence>
<comment type="caution">
    <text evidence="2">The sequence shown here is derived from an EMBL/GenBank/DDBJ whole genome shotgun (WGS) entry which is preliminary data.</text>
</comment>
<dbReference type="EMBL" id="MHFR01000043">
    <property type="protein sequence ID" value="OGW97238.1"/>
    <property type="molecule type" value="Genomic_DNA"/>
</dbReference>
<dbReference type="AlphaFoldDB" id="A0A1G1KWB8"/>